<dbReference type="InterPro" id="IPR010648">
    <property type="entry name" value="UPF0270"/>
</dbReference>
<evidence type="ECO:0000256" key="1">
    <source>
        <dbReference type="ARBA" id="ARBA00006450"/>
    </source>
</evidence>
<dbReference type="Pfam" id="PF06794">
    <property type="entry name" value="UPF0270"/>
    <property type="match status" value="1"/>
</dbReference>
<accession>A0A1T4K385</accession>
<sequence length="83" mass="9420">MVEDEQYRADATEEGVEIPLERIDPEILQALLADFVSREWSELSDAGFTLEEKIEQVLQQLKAGQARILFDLTSGSWNIVPVQ</sequence>
<comment type="similarity">
    <text evidence="1">Belongs to the UPF0270 family.</text>
</comment>
<reference evidence="3" key="1">
    <citation type="submission" date="2017-02" db="EMBL/GenBank/DDBJ databases">
        <authorList>
            <person name="Varghese N."/>
            <person name="Submissions S."/>
        </authorList>
    </citation>
    <scope>NUCLEOTIDE SEQUENCE [LARGE SCALE GENOMIC DNA]</scope>
    <source>
        <strain evidence="3">ATCC BAA-34</strain>
    </source>
</reference>
<evidence type="ECO:0008006" key="4">
    <source>
        <dbReference type="Google" id="ProtNLM"/>
    </source>
</evidence>
<evidence type="ECO:0000313" key="3">
    <source>
        <dbReference type="Proteomes" id="UP000190102"/>
    </source>
</evidence>
<dbReference type="SUPFAM" id="SSF118001">
    <property type="entry name" value="YehU-like"/>
    <property type="match status" value="1"/>
</dbReference>
<dbReference type="Gene3D" id="1.10.10.610">
    <property type="entry name" value="YehU-like"/>
    <property type="match status" value="1"/>
</dbReference>
<proteinExistence type="inferred from homology"/>
<dbReference type="AlphaFoldDB" id="A0A1T4K385"/>
<dbReference type="STRING" id="115783.SAMN02745119_00272"/>
<evidence type="ECO:0000313" key="2">
    <source>
        <dbReference type="EMBL" id="SJZ36757.1"/>
    </source>
</evidence>
<dbReference type="RefSeq" id="WP_244161319.1">
    <property type="nucleotide sequence ID" value="NZ_FUWR01000001.1"/>
</dbReference>
<organism evidence="2 3">
    <name type="scientific">Trichlorobacter thiogenes</name>
    <dbReference type="NCBI Taxonomy" id="115783"/>
    <lineage>
        <taxon>Bacteria</taxon>
        <taxon>Pseudomonadati</taxon>
        <taxon>Thermodesulfobacteriota</taxon>
        <taxon>Desulfuromonadia</taxon>
        <taxon>Geobacterales</taxon>
        <taxon>Geobacteraceae</taxon>
        <taxon>Trichlorobacter</taxon>
    </lineage>
</organism>
<protein>
    <recommendedName>
        <fullName evidence="4">YheU family protein</fullName>
    </recommendedName>
</protein>
<dbReference type="Proteomes" id="UP000190102">
    <property type="component" value="Unassembled WGS sequence"/>
</dbReference>
<dbReference type="InterPro" id="IPR036685">
    <property type="entry name" value="YehU-like_sf"/>
</dbReference>
<dbReference type="EMBL" id="FUWR01000001">
    <property type="protein sequence ID" value="SJZ36757.1"/>
    <property type="molecule type" value="Genomic_DNA"/>
</dbReference>
<keyword evidence="3" id="KW-1185">Reference proteome</keyword>
<gene>
    <name evidence="2" type="ORF">SAMN02745119_00272</name>
</gene>
<name>A0A1T4K385_9BACT</name>